<dbReference type="InterPro" id="IPR018530">
    <property type="entry name" value="SiaC"/>
</dbReference>
<proteinExistence type="predicted"/>
<sequence length="128" mass="14282">MQNIHLSATAATPEVDFRFDSHQLSLKGESYPENAQSFYGPLLDAVAGYLATLDHVHIAVDVQLAYFNSSSTRLLMSLFELLNDAAVKGNYVTLNWHYDEDDDTILEFGQEIADDYPSLDFHPLALVA</sequence>
<dbReference type="OrthoDB" id="5297629at2"/>
<organism evidence="2 3">
    <name type="scientific">Crenobacter cavernae</name>
    <dbReference type="NCBI Taxonomy" id="2290923"/>
    <lineage>
        <taxon>Bacteria</taxon>
        <taxon>Pseudomonadati</taxon>
        <taxon>Pseudomonadota</taxon>
        <taxon>Betaproteobacteria</taxon>
        <taxon>Neisseriales</taxon>
        <taxon>Neisseriaceae</taxon>
        <taxon>Crenobacter</taxon>
    </lineage>
</organism>
<name>A0A345Y459_9NEIS</name>
<dbReference type="KEGG" id="ccah:DWG20_04305"/>
<reference evidence="2 3" key="1">
    <citation type="submission" date="2018-07" db="EMBL/GenBank/DDBJ databases">
        <title>Crenobacter cavernae sp. nov., isolated from a karst cave.</title>
        <authorList>
            <person name="Zhu H."/>
        </authorList>
    </citation>
    <scope>NUCLEOTIDE SEQUENCE [LARGE SCALE GENOMIC DNA]</scope>
    <source>
        <strain evidence="2 3">K1W11S-77</strain>
    </source>
</reference>
<dbReference type="RefSeq" id="WP_115432646.1">
    <property type="nucleotide sequence ID" value="NZ_CP031337.1"/>
</dbReference>
<evidence type="ECO:0000259" key="1">
    <source>
        <dbReference type="Pfam" id="PF09345"/>
    </source>
</evidence>
<gene>
    <name evidence="2" type="ORF">DWG20_04305</name>
</gene>
<evidence type="ECO:0000313" key="2">
    <source>
        <dbReference type="EMBL" id="AXK38711.1"/>
    </source>
</evidence>
<dbReference type="Pfam" id="PF09345">
    <property type="entry name" value="SiaC"/>
    <property type="match status" value="1"/>
</dbReference>
<dbReference type="EMBL" id="CP031337">
    <property type="protein sequence ID" value="AXK38711.1"/>
    <property type="molecule type" value="Genomic_DNA"/>
</dbReference>
<accession>A0A345Y459</accession>
<dbReference type="Proteomes" id="UP000254537">
    <property type="component" value="Chromosome"/>
</dbReference>
<dbReference type="AlphaFoldDB" id="A0A345Y459"/>
<protein>
    <submittedName>
        <fullName evidence="2">DUF1987 domain-containing protein</fullName>
    </submittedName>
</protein>
<evidence type="ECO:0000313" key="3">
    <source>
        <dbReference type="Proteomes" id="UP000254537"/>
    </source>
</evidence>
<feature type="domain" description="SiaC family regulatory phosphoprotein" evidence="1">
    <location>
        <begin position="7"/>
        <end position="123"/>
    </location>
</feature>